<keyword evidence="3" id="KW-1185">Reference proteome</keyword>
<evidence type="ECO:0000313" key="2">
    <source>
        <dbReference type="EMBL" id="GIY81046.1"/>
    </source>
</evidence>
<dbReference type="AlphaFoldDB" id="A0AAV4WGH0"/>
<protein>
    <submittedName>
        <fullName evidence="2">Uncharacterized protein</fullName>
    </submittedName>
</protein>
<sequence>MKMVAGAKKKSPGIAGPELIRRQSNDRIGGAQTKSLARTLHKSIPGTEDSLPSRFNEEDPAFFPENGRRFGEVFPSE</sequence>
<comment type="caution">
    <text evidence="2">The sequence shown here is derived from an EMBL/GenBank/DDBJ whole genome shotgun (WGS) entry which is preliminary data.</text>
</comment>
<accession>A0AAV4WGH0</accession>
<dbReference type="EMBL" id="BPLR01016071">
    <property type="protein sequence ID" value="GIY81046.1"/>
    <property type="molecule type" value="Genomic_DNA"/>
</dbReference>
<reference evidence="2 3" key="1">
    <citation type="submission" date="2021-06" db="EMBL/GenBank/DDBJ databases">
        <title>Caerostris extrusa draft genome.</title>
        <authorList>
            <person name="Kono N."/>
            <person name="Arakawa K."/>
        </authorList>
    </citation>
    <scope>NUCLEOTIDE SEQUENCE [LARGE SCALE GENOMIC DNA]</scope>
</reference>
<evidence type="ECO:0000313" key="3">
    <source>
        <dbReference type="Proteomes" id="UP001054945"/>
    </source>
</evidence>
<organism evidence="2 3">
    <name type="scientific">Caerostris extrusa</name>
    <name type="common">Bark spider</name>
    <name type="synonym">Caerostris bankana</name>
    <dbReference type="NCBI Taxonomy" id="172846"/>
    <lineage>
        <taxon>Eukaryota</taxon>
        <taxon>Metazoa</taxon>
        <taxon>Ecdysozoa</taxon>
        <taxon>Arthropoda</taxon>
        <taxon>Chelicerata</taxon>
        <taxon>Arachnida</taxon>
        <taxon>Araneae</taxon>
        <taxon>Araneomorphae</taxon>
        <taxon>Entelegynae</taxon>
        <taxon>Araneoidea</taxon>
        <taxon>Araneidae</taxon>
        <taxon>Caerostris</taxon>
    </lineage>
</organism>
<name>A0AAV4WGH0_CAEEX</name>
<feature type="region of interest" description="Disordered" evidence="1">
    <location>
        <begin position="1"/>
        <end position="29"/>
    </location>
</feature>
<dbReference type="Proteomes" id="UP001054945">
    <property type="component" value="Unassembled WGS sequence"/>
</dbReference>
<proteinExistence type="predicted"/>
<feature type="region of interest" description="Disordered" evidence="1">
    <location>
        <begin position="43"/>
        <end position="77"/>
    </location>
</feature>
<evidence type="ECO:0000256" key="1">
    <source>
        <dbReference type="SAM" id="MobiDB-lite"/>
    </source>
</evidence>
<gene>
    <name evidence="2" type="ORF">CEXT_571571</name>
</gene>